<dbReference type="EMBL" id="KV417554">
    <property type="protein sequence ID" value="KZP20589.1"/>
    <property type="molecule type" value="Genomic_DNA"/>
</dbReference>
<protein>
    <submittedName>
        <fullName evidence="3">Uncharacterized protein</fullName>
    </submittedName>
</protein>
<sequence length="511" mass="56601">MANTSCSFPSINDLLAQAEAGQANITAVVSTCQGICSITWGAGDPDLSGVGLIICYVFQAVLTIIFGPLFCAFYHRFHKNFSHDKNKKLEELHDTFLDTIALFSVPVAVATVMRLHYNPPIYEMDFMHSLTTMQFFSLLATAVTAGILGRSDRSEKYKSALRITVICLYGLFEFGFYMGLVGGLRTSAARWEAIDQLGNACQAYGTLLPGFEAIKKLRWLLPHVNWSSYFKELFEFKPKFKIGLIITGFVLAGIVCLGIVVVLVGLVGYIFKKKLILPIGVMSLGLSIWMLYELVRMEQTRALMQDITGSNFEDNQWGFGQVVSLFLWVPTCAQGVGQSTPHQHTRKLALIQLKLTATSMKLCPGSSNPFEFADPCIRESWAAPATPPYDGRPGTAMTLCEQDVWDLSPMMQSCPFFIQFGCTARPSLLRQLWAANSLDVIIDFALTVLKRKDFSGLVNAGRVDEAKERKKTKEDRARDKKENKADTADDPKAGANTSKIVNPMLGDVNRA</sequence>
<feature type="transmembrane region" description="Helical" evidence="2">
    <location>
        <begin position="129"/>
        <end position="148"/>
    </location>
</feature>
<evidence type="ECO:0000256" key="1">
    <source>
        <dbReference type="SAM" id="MobiDB-lite"/>
    </source>
</evidence>
<accession>A0A166J835</accession>
<evidence type="ECO:0000313" key="4">
    <source>
        <dbReference type="Proteomes" id="UP000076532"/>
    </source>
</evidence>
<feature type="transmembrane region" description="Helical" evidence="2">
    <location>
        <begin position="275"/>
        <end position="292"/>
    </location>
</feature>
<feature type="transmembrane region" description="Helical" evidence="2">
    <location>
        <begin position="160"/>
        <end position="180"/>
    </location>
</feature>
<keyword evidence="2" id="KW-1133">Transmembrane helix</keyword>
<dbReference type="Proteomes" id="UP000076532">
    <property type="component" value="Unassembled WGS sequence"/>
</dbReference>
<gene>
    <name evidence="3" type="ORF">FIBSPDRAFT_954520</name>
</gene>
<evidence type="ECO:0000313" key="3">
    <source>
        <dbReference type="EMBL" id="KZP20589.1"/>
    </source>
</evidence>
<dbReference type="STRING" id="436010.A0A166J835"/>
<keyword evidence="4" id="KW-1185">Reference proteome</keyword>
<feature type="transmembrane region" description="Helical" evidence="2">
    <location>
        <begin position="242"/>
        <end position="268"/>
    </location>
</feature>
<dbReference type="AlphaFoldDB" id="A0A166J835"/>
<feature type="region of interest" description="Disordered" evidence="1">
    <location>
        <begin position="464"/>
        <end position="511"/>
    </location>
</feature>
<keyword evidence="2" id="KW-0472">Membrane</keyword>
<proteinExistence type="predicted"/>
<name>A0A166J835_9AGAM</name>
<feature type="transmembrane region" description="Helical" evidence="2">
    <location>
        <begin position="95"/>
        <end position="117"/>
    </location>
</feature>
<organism evidence="3 4">
    <name type="scientific">Athelia psychrophila</name>
    <dbReference type="NCBI Taxonomy" id="1759441"/>
    <lineage>
        <taxon>Eukaryota</taxon>
        <taxon>Fungi</taxon>
        <taxon>Dikarya</taxon>
        <taxon>Basidiomycota</taxon>
        <taxon>Agaricomycotina</taxon>
        <taxon>Agaricomycetes</taxon>
        <taxon>Agaricomycetidae</taxon>
        <taxon>Atheliales</taxon>
        <taxon>Atheliaceae</taxon>
        <taxon>Athelia</taxon>
    </lineage>
</organism>
<reference evidence="3 4" key="1">
    <citation type="journal article" date="2016" name="Mol. Biol. Evol.">
        <title>Comparative Genomics of Early-Diverging Mushroom-Forming Fungi Provides Insights into the Origins of Lignocellulose Decay Capabilities.</title>
        <authorList>
            <person name="Nagy L.G."/>
            <person name="Riley R."/>
            <person name="Tritt A."/>
            <person name="Adam C."/>
            <person name="Daum C."/>
            <person name="Floudas D."/>
            <person name="Sun H."/>
            <person name="Yadav J.S."/>
            <person name="Pangilinan J."/>
            <person name="Larsson K.H."/>
            <person name="Matsuura K."/>
            <person name="Barry K."/>
            <person name="Labutti K."/>
            <person name="Kuo R."/>
            <person name="Ohm R.A."/>
            <person name="Bhattacharya S.S."/>
            <person name="Shirouzu T."/>
            <person name="Yoshinaga Y."/>
            <person name="Martin F.M."/>
            <person name="Grigoriev I.V."/>
            <person name="Hibbett D.S."/>
        </authorList>
    </citation>
    <scope>NUCLEOTIDE SEQUENCE [LARGE SCALE GENOMIC DNA]</scope>
    <source>
        <strain evidence="3 4">CBS 109695</strain>
    </source>
</reference>
<evidence type="ECO:0000256" key="2">
    <source>
        <dbReference type="SAM" id="Phobius"/>
    </source>
</evidence>
<keyword evidence="2" id="KW-0812">Transmembrane</keyword>
<feature type="compositionally biased region" description="Basic and acidic residues" evidence="1">
    <location>
        <begin position="464"/>
        <end position="492"/>
    </location>
</feature>
<feature type="transmembrane region" description="Helical" evidence="2">
    <location>
        <begin position="50"/>
        <end position="74"/>
    </location>
</feature>
<dbReference type="OrthoDB" id="2986689at2759"/>